<evidence type="ECO:0000313" key="3">
    <source>
        <dbReference type="EMBL" id="RRH69963.1"/>
    </source>
</evidence>
<proteinExistence type="predicted"/>
<dbReference type="AlphaFoldDB" id="A0A3P3D6J9"/>
<feature type="transmembrane region" description="Helical" evidence="2">
    <location>
        <begin position="287"/>
        <end position="309"/>
    </location>
</feature>
<organism evidence="3 4">
    <name type="scientific">Falsigemmobacter faecalis</name>
    <dbReference type="NCBI Taxonomy" id="2488730"/>
    <lineage>
        <taxon>Bacteria</taxon>
        <taxon>Pseudomonadati</taxon>
        <taxon>Pseudomonadota</taxon>
        <taxon>Alphaproteobacteria</taxon>
        <taxon>Rhodobacterales</taxon>
        <taxon>Paracoccaceae</taxon>
        <taxon>Falsigemmobacter</taxon>
    </lineage>
</organism>
<dbReference type="RefSeq" id="WP_124966516.1">
    <property type="nucleotide sequence ID" value="NZ_RRAZ01000039.1"/>
</dbReference>
<comment type="caution">
    <text evidence="3">The sequence shown here is derived from an EMBL/GenBank/DDBJ whole genome shotgun (WGS) entry which is preliminary data.</text>
</comment>
<keyword evidence="2" id="KW-1133">Transmembrane helix</keyword>
<evidence type="ECO:0000313" key="4">
    <source>
        <dbReference type="Proteomes" id="UP000282125"/>
    </source>
</evidence>
<feature type="transmembrane region" description="Helical" evidence="2">
    <location>
        <begin position="248"/>
        <end position="267"/>
    </location>
</feature>
<dbReference type="Proteomes" id="UP000282125">
    <property type="component" value="Unassembled WGS sequence"/>
</dbReference>
<gene>
    <name evidence="3" type="ORF">EG244_17760</name>
</gene>
<sequence length="748" mass="77894">MSAEAIGSLFVSLGIDTAAFSRGVKAAQTRVEAFATNLSKRLNGLADIPGIRSLQLGLATVGKGLAAAAGAAAAAAGVAFGGLSIAAMSTAKELQNMSRIANATPEEFQKIAHAAGQVGISQEKMGDILKDVNDRVGDFIATGGGPMADFFERIAPKVGVTADQFRKLSGPQALQLYVDSLEKANVNQQDFTFFMEAMASDSTALVPLLKNGGAMAKQYGERLEALGGVMDNKTVASLARMKGSLDEVWIVIKGMGTAIGVAFAPVIEALAQAFVGLGMKGGLLRSIFDAIAAVVGVVAQTIASVVFVVSSLVSGIWNAVSAGAAWINNLTGAGDALRTVLSYSPIGWLNWITALVKQTGGWGEALKLLGEVASGVWSAMVSSAQAIPVGLEAVWATLQAGFYTLLETLQKRWADFLHNIAGAIKNVPFMGDAHEAVANGAIMAASGAFTSRGDADAKRAEATELAERAKGMVTAGLDKASEALGRLKITTGEAETTLQTFSGGGGGLSQVAEKSGGAKAKISELEKVMKGLREEAEKLSATMNLSALDAEIWEKQRAAGVQAQSVQGRQIAGLVTQIDRMKQLKDATEEWRSSITGAFASFITQGGSFKKVLSQIIAKLAEMLAQKAFTSLLGGGTAGGGFLGGVMKMFGFANGTLSAPGGLAQVNERGGEIMNLPRGTQVIPHDISKRMADSASRAAQQPPTEIIVRSEPGIIVEVARREVSSGLQAYDRNMPARLQQISEHPRRY</sequence>
<dbReference type="EMBL" id="RRAZ01000039">
    <property type="protein sequence ID" value="RRH69963.1"/>
    <property type="molecule type" value="Genomic_DNA"/>
</dbReference>
<keyword evidence="2" id="KW-0812">Transmembrane</keyword>
<keyword evidence="1" id="KW-0175">Coiled coil</keyword>
<feature type="coiled-coil region" evidence="1">
    <location>
        <begin position="515"/>
        <end position="542"/>
    </location>
</feature>
<keyword evidence="4" id="KW-1185">Reference proteome</keyword>
<name>A0A3P3D6J9_9RHOB</name>
<feature type="transmembrane region" description="Helical" evidence="2">
    <location>
        <begin position="65"/>
        <end position="89"/>
    </location>
</feature>
<evidence type="ECO:0000256" key="2">
    <source>
        <dbReference type="SAM" id="Phobius"/>
    </source>
</evidence>
<protein>
    <recommendedName>
        <fullName evidence="5">Phage tail tape measure protein</fullName>
    </recommendedName>
</protein>
<evidence type="ECO:0000256" key="1">
    <source>
        <dbReference type="SAM" id="Coils"/>
    </source>
</evidence>
<reference evidence="3 4" key="1">
    <citation type="submission" date="2018-11" db="EMBL/GenBank/DDBJ databases">
        <title>Gemmobacter sp. nov., YIM 102744-1 draft genome.</title>
        <authorList>
            <person name="Li G."/>
            <person name="Jiang Y."/>
        </authorList>
    </citation>
    <scope>NUCLEOTIDE SEQUENCE [LARGE SCALE GENOMIC DNA]</scope>
    <source>
        <strain evidence="3 4">YIM 102744-1</strain>
    </source>
</reference>
<accession>A0A3P3D6J9</accession>
<keyword evidence="2" id="KW-0472">Membrane</keyword>
<evidence type="ECO:0008006" key="5">
    <source>
        <dbReference type="Google" id="ProtNLM"/>
    </source>
</evidence>
<dbReference type="OrthoDB" id="7311517at2"/>